<dbReference type="AlphaFoldDB" id="A0AAN8KGM1"/>
<dbReference type="InterPro" id="IPR050776">
    <property type="entry name" value="Ank_Repeat/CDKN_Inhibitor"/>
</dbReference>
<dbReference type="Pfam" id="PF13637">
    <property type="entry name" value="Ank_4"/>
    <property type="match status" value="1"/>
</dbReference>
<dbReference type="PROSITE" id="PS50088">
    <property type="entry name" value="ANK_REPEAT"/>
    <property type="match status" value="2"/>
</dbReference>
<evidence type="ECO:0000313" key="5">
    <source>
        <dbReference type="Proteomes" id="UP001347796"/>
    </source>
</evidence>
<dbReference type="EMBL" id="JAZGQO010000001">
    <property type="protein sequence ID" value="KAK6194678.1"/>
    <property type="molecule type" value="Genomic_DNA"/>
</dbReference>
<evidence type="ECO:0000256" key="3">
    <source>
        <dbReference type="PROSITE-ProRule" id="PRU00023"/>
    </source>
</evidence>
<dbReference type="SUPFAM" id="SSF100934">
    <property type="entry name" value="Heat shock protein 70kD (HSP70), C-terminal subdomain"/>
    <property type="match status" value="1"/>
</dbReference>
<sequence>MTLPEAENLEEVKQPEVLLPNTNIVTHCVLKNDVARLAKCFEDEEDEFKEGVESLLNVRNEEGKSPLDLAAMLGRIDITRELLQRGADIANNSNKGFSPIHYAAAWGKIGVLKTLVEFQVNLQQKNSHGERARETALRYNQTECMDYLDWAEAKVNLILSIKHIHEWVTDPERIQGRLNKEEKNLSVNACKEKTEWVETTVDATTQDFIQQKANIEELVGPIMQKLSEPLPEKPEKK</sequence>
<organism evidence="4 5">
    <name type="scientific">Patella caerulea</name>
    <name type="common">Rayed Mediterranean limpet</name>
    <dbReference type="NCBI Taxonomy" id="87958"/>
    <lineage>
        <taxon>Eukaryota</taxon>
        <taxon>Metazoa</taxon>
        <taxon>Spiralia</taxon>
        <taxon>Lophotrochozoa</taxon>
        <taxon>Mollusca</taxon>
        <taxon>Gastropoda</taxon>
        <taxon>Patellogastropoda</taxon>
        <taxon>Patelloidea</taxon>
        <taxon>Patellidae</taxon>
        <taxon>Patella</taxon>
    </lineage>
</organism>
<evidence type="ECO:0008006" key="6">
    <source>
        <dbReference type="Google" id="ProtNLM"/>
    </source>
</evidence>
<comment type="caution">
    <text evidence="4">The sequence shown here is derived from an EMBL/GenBank/DDBJ whole genome shotgun (WGS) entry which is preliminary data.</text>
</comment>
<feature type="repeat" description="ANK" evidence="3">
    <location>
        <begin position="95"/>
        <end position="127"/>
    </location>
</feature>
<keyword evidence="2 3" id="KW-0040">ANK repeat</keyword>
<dbReference type="SUPFAM" id="SSF48403">
    <property type="entry name" value="Ankyrin repeat"/>
    <property type="match status" value="1"/>
</dbReference>
<dbReference type="InterPro" id="IPR029048">
    <property type="entry name" value="HSP70_C_sf"/>
</dbReference>
<dbReference type="InterPro" id="IPR036770">
    <property type="entry name" value="Ankyrin_rpt-contain_sf"/>
</dbReference>
<dbReference type="SMART" id="SM00248">
    <property type="entry name" value="ANK"/>
    <property type="match status" value="2"/>
</dbReference>
<evidence type="ECO:0000256" key="2">
    <source>
        <dbReference type="ARBA" id="ARBA00023043"/>
    </source>
</evidence>
<dbReference type="PROSITE" id="PS50297">
    <property type="entry name" value="ANK_REP_REGION"/>
    <property type="match status" value="2"/>
</dbReference>
<dbReference type="Proteomes" id="UP001347796">
    <property type="component" value="Unassembled WGS sequence"/>
</dbReference>
<evidence type="ECO:0000313" key="4">
    <source>
        <dbReference type="EMBL" id="KAK6194678.1"/>
    </source>
</evidence>
<name>A0AAN8KGM1_PATCE</name>
<gene>
    <name evidence="4" type="ORF">SNE40_000268</name>
</gene>
<feature type="repeat" description="ANK" evidence="3">
    <location>
        <begin position="62"/>
        <end position="94"/>
    </location>
</feature>
<dbReference type="Gene3D" id="1.20.1270.10">
    <property type="match status" value="1"/>
</dbReference>
<evidence type="ECO:0000256" key="1">
    <source>
        <dbReference type="ARBA" id="ARBA00022737"/>
    </source>
</evidence>
<keyword evidence="5" id="KW-1185">Reference proteome</keyword>
<accession>A0AAN8KGM1</accession>
<dbReference type="PANTHER" id="PTHR24201">
    <property type="entry name" value="ANK_REP_REGION DOMAIN-CONTAINING PROTEIN"/>
    <property type="match status" value="1"/>
</dbReference>
<dbReference type="Gene3D" id="1.25.40.20">
    <property type="entry name" value="Ankyrin repeat-containing domain"/>
    <property type="match status" value="2"/>
</dbReference>
<keyword evidence="1" id="KW-0677">Repeat</keyword>
<reference evidence="4 5" key="1">
    <citation type="submission" date="2024-01" db="EMBL/GenBank/DDBJ databases">
        <title>The genome of the rayed Mediterranean limpet Patella caerulea (Linnaeus, 1758).</title>
        <authorList>
            <person name="Anh-Thu Weber A."/>
            <person name="Halstead-Nussloch G."/>
        </authorList>
    </citation>
    <scope>NUCLEOTIDE SEQUENCE [LARGE SCALE GENOMIC DNA]</scope>
    <source>
        <strain evidence="4">AATW-2023a</strain>
        <tissue evidence="4">Whole specimen</tissue>
    </source>
</reference>
<dbReference type="InterPro" id="IPR002110">
    <property type="entry name" value="Ankyrin_rpt"/>
</dbReference>
<protein>
    <recommendedName>
        <fullName evidence="6">Ankyrin repeat domain-containing protein 45</fullName>
    </recommendedName>
</protein>
<proteinExistence type="predicted"/>